<feature type="compositionally biased region" description="Polar residues" evidence="1">
    <location>
        <begin position="110"/>
        <end position="122"/>
    </location>
</feature>
<comment type="caution">
    <text evidence="2">The sequence shown here is derived from an EMBL/GenBank/DDBJ whole genome shotgun (WGS) entry which is preliminary data.</text>
</comment>
<organism evidence="2 3">
    <name type="scientific">Trifolium medium</name>
    <dbReference type="NCBI Taxonomy" id="97028"/>
    <lineage>
        <taxon>Eukaryota</taxon>
        <taxon>Viridiplantae</taxon>
        <taxon>Streptophyta</taxon>
        <taxon>Embryophyta</taxon>
        <taxon>Tracheophyta</taxon>
        <taxon>Spermatophyta</taxon>
        <taxon>Magnoliopsida</taxon>
        <taxon>eudicotyledons</taxon>
        <taxon>Gunneridae</taxon>
        <taxon>Pentapetalae</taxon>
        <taxon>rosids</taxon>
        <taxon>fabids</taxon>
        <taxon>Fabales</taxon>
        <taxon>Fabaceae</taxon>
        <taxon>Papilionoideae</taxon>
        <taxon>50 kb inversion clade</taxon>
        <taxon>NPAAA clade</taxon>
        <taxon>Hologalegina</taxon>
        <taxon>IRL clade</taxon>
        <taxon>Trifolieae</taxon>
        <taxon>Trifolium</taxon>
    </lineage>
</organism>
<evidence type="ECO:0000256" key="1">
    <source>
        <dbReference type="SAM" id="MobiDB-lite"/>
    </source>
</evidence>
<dbReference type="EMBL" id="LXQA010070401">
    <property type="protein sequence ID" value="MCI08809.1"/>
    <property type="molecule type" value="Genomic_DNA"/>
</dbReference>
<reference evidence="2 3" key="1">
    <citation type="journal article" date="2018" name="Front. Plant Sci.">
        <title>Red Clover (Trifolium pratense) and Zigzag Clover (T. medium) - A Picture of Genomic Similarities and Differences.</title>
        <authorList>
            <person name="Dluhosova J."/>
            <person name="Istvanek J."/>
            <person name="Nedelnik J."/>
            <person name="Repkova J."/>
        </authorList>
    </citation>
    <scope>NUCLEOTIDE SEQUENCE [LARGE SCALE GENOMIC DNA]</scope>
    <source>
        <strain evidence="3">cv. 10/8</strain>
        <tissue evidence="2">Leaf</tissue>
    </source>
</reference>
<dbReference type="AlphaFoldDB" id="A0A392PBF5"/>
<feature type="non-terminal residue" evidence="2">
    <location>
        <position position="1"/>
    </location>
</feature>
<accession>A0A392PBF5</accession>
<feature type="compositionally biased region" description="Polar residues" evidence="1">
    <location>
        <begin position="1"/>
        <end position="14"/>
    </location>
</feature>
<sequence length="139" mass="15675">KQVSIQRLQDNGDQIQREEDECEDAKLKFDDRSLRNKLSNGDTDENTKSYFSEDVSTKPIINRTSSVSDTTLSSSDDSSGVDTPCEIGLKKTNIDRTTNQIVPVMHRATKPQNPDDNTSTSMRDFHEKSQWGWSSSSEL</sequence>
<feature type="non-terminal residue" evidence="2">
    <location>
        <position position="139"/>
    </location>
</feature>
<dbReference type="Proteomes" id="UP000265520">
    <property type="component" value="Unassembled WGS sequence"/>
</dbReference>
<feature type="region of interest" description="Disordered" evidence="1">
    <location>
        <begin position="1"/>
        <end position="139"/>
    </location>
</feature>
<feature type="compositionally biased region" description="Low complexity" evidence="1">
    <location>
        <begin position="64"/>
        <end position="83"/>
    </location>
</feature>
<feature type="compositionally biased region" description="Basic and acidic residues" evidence="1">
    <location>
        <begin position="24"/>
        <end position="34"/>
    </location>
</feature>
<proteinExistence type="predicted"/>
<evidence type="ECO:0000313" key="3">
    <source>
        <dbReference type="Proteomes" id="UP000265520"/>
    </source>
</evidence>
<evidence type="ECO:0000313" key="2">
    <source>
        <dbReference type="EMBL" id="MCI08809.1"/>
    </source>
</evidence>
<name>A0A392PBF5_9FABA</name>
<keyword evidence="3" id="KW-1185">Reference proteome</keyword>
<protein>
    <submittedName>
        <fullName evidence="2">Myosin-11-like</fullName>
    </submittedName>
</protein>